<evidence type="ECO:0000313" key="1">
    <source>
        <dbReference type="EMBL" id="PJD78246.1"/>
    </source>
</evidence>
<organism evidence="1 2">
    <name type="scientific">Enterobacter hormaechei</name>
    <dbReference type="NCBI Taxonomy" id="158836"/>
    <lineage>
        <taxon>Bacteria</taxon>
        <taxon>Pseudomonadati</taxon>
        <taxon>Pseudomonadota</taxon>
        <taxon>Gammaproteobacteria</taxon>
        <taxon>Enterobacterales</taxon>
        <taxon>Enterobacteriaceae</taxon>
        <taxon>Enterobacter</taxon>
        <taxon>Enterobacter cloacae complex</taxon>
    </lineage>
</organism>
<name>A0A2J0PSQ5_9ENTR</name>
<protein>
    <submittedName>
        <fullName evidence="1">Uncharacterized protein</fullName>
    </submittedName>
</protein>
<dbReference type="RefSeq" id="WP_100160651.1">
    <property type="nucleotide sequence ID" value="NZ_JARJHB010000030.1"/>
</dbReference>
<dbReference type="EMBL" id="NEEW01000019">
    <property type="protein sequence ID" value="PJD78246.1"/>
    <property type="molecule type" value="Genomic_DNA"/>
</dbReference>
<accession>A0A2J0PSQ5</accession>
<gene>
    <name evidence="1" type="ORF">B9Q30_24745</name>
</gene>
<reference evidence="1 2" key="1">
    <citation type="journal article" date="2017" name="J. Antimicrob. Chemother.">
        <title>Characterization of the population structure, drug resistance mechanisms and plasmids of the community-associated Enterobacter cloacae complex in China.</title>
        <authorList>
            <person name="Zhou K."/>
            <person name="Yu W."/>
            <person name="Cao X."/>
            <person name="Shen P."/>
            <person name="Lu H."/>
            <person name="Luo Q."/>
            <person name="Rossen J.W.A."/>
            <person name="Xiao Y."/>
        </authorList>
    </citation>
    <scope>NUCLEOTIDE SEQUENCE [LARGE SCALE GENOMIC DNA]</scope>
    <source>
        <strain evidence="1 2">ECC904</strain>
    </source>
</reference>
<dbReference type="OrthoDB" id="6624657at2"/>
<dbReference type="AlphaFoldDB" id="A0A2J0PSQ5"/>
<dbReference type="Proteomes" id="UP000229974">
    <property type="component" value="Unassembled WGS sequence"/>
</dbReference>
<evidence type="ECO:0000313" key="2">
    <source>
        <dbReference type="Proteomes" id="UP000229974"/>
    </source>
</evidence>
<proteinExistence type="predicted"/>
<comment type="caution">
    <text evidence="1">The sequence shown here is derived from an EMBL/GenBank/DDBJ whole genome shotgun (WGS) entry which is preliminary data.</text>
</comment>
<sequence>MRELLGKTGAEHQASVMYQTFGHLDAKPGEKHKGHFVFINGQHGDLSVVHSEFSSFDEGPGYFSDRADFIWELVKDGGLCSKVGIYRFEGEYSLPKRRNGKRFSGSVTCLQSF</sequence>